<gene>
    <name evidence="1" type="ORF">Aargi30884_12920</name>
</gene>
<keyword evidence="2" id="KW-1185">Reference proteome</keyword>
<organism evidence="1 2">
    <name type="scientific">Amedibacterium intestinale</name>
    <dbReference type="NCBI Taxonomy" id="2583452"/>
    <lineage>
        <taxon>Bacteria</taxon>
        <taxon>Bacillati</taxon>
        <taxon>Bacillota</taxon>
        <taxon>Erysipelotrichia</taxon>
        <taxon>Erysipelotrichales</taxon>
        <taxon>Erysipelotrichaceae</taxon>
        <taxon>Amedibacterium</taxon>
    </lineage>
</organism>
<sequence length="172" mass="20304">MQPKIKIVRSLMTALSLFTQKEKEEAIVHINQAWKKIQHLSNTVSNIRLQGRVNACYLLLHYLAGEEVSNIVIDKRYDKDDHLVIQFLQHLSTCKKSKICLDDLFELESLLEQVKSVFYRQYLTLLLNRQRYVLQPQRAIEEITQLYEVSNLDDVKQQCAASLQLWERKEEI</sequence>
<evidence type="ECO:0000313" key="1">
    <source>
        <dbReference type="EMBL" id="BBK22389.1"/>
    </source>
</evidence>
<dbReference type="KEGG" id="aarg:Aargi30884_12920"/>
<dbReference type="AlphaFoldDB" id="A0A6N4TI11"/>
<protein>
    <submittedName>
        <fullName evidence="1">Uncharacterized protein</fullName>
    </submittedName>
</protein>
<dbReference type="RefSeq" id="WP_118277738.1">
    <property type="nucleotide sequence ID" value="NZ_AP019695.1"/>
</dbReference>
<name>A0A6N4TI11_9FIRM</name>
<dbReference type="EMBL" id="AP019695">
    <property type="protein sequence ID" value="BBK22389.1"/>
    <property type="molecule type" value="Genomic_DNA"/>
</dbReference>
<proteinExistence type="predicted"/>
<dbReference type="Proteomes" id="UP000464754">
    <property type="component" value="Chromosome"/>
</dbReference>
<evidence type="ECO:0000313" key="2">
    <source>
        <dbReference type="Proteomes" id="UP000464754"/>
    </source>
</evidence>
<accession>A0A6N4TI11</accession>
<reference evidence="2" key="1">
    <citation type="submission" date="2019-05" db="EMBL/GenBank/DDBJ databases">
        <title>Complete genome sequencing of Absiella argi strain JCM 30884.</title>
        <authorList>
            <person name="Sakamoto M."/>
            <person name="Murakami T."/>
            <person name="Mori H."/>
        </authorList>
    </citation>
    <scope>NUCLEOTIDE SEQUENCE [LARGE SCALE GENOMIC DNA]</scope>
    <source>
        <strain evidence="2">JCM 30884</strain>
    </source>
</reference>